<dbReference type="AlphaFoldDB" id="A0A183LZT5"/>
<gene>
    <name evidence="1" type="ORF">SMRZ_LOCUS9310</name>
</gene>
<accession>A0A183LZT5</accession>
<sequence>MAFSNDSNISDEIYYKSEENMLNESIHYRKPEAVMIDADFYNDPLLYNDILYKFHENISEESNPDVRIIYYLSS</sequence>
<evidence type="ECO:0000313" key="2">
    <source>
        <dbReference type="Proteomes" id="UP000277204"/>
    </source>
</evidence>
<protein>
    <submittedName>
        <fullName evidence="1">Uncharacterized protein</fullName>
    </submittedName>
</protein>
<dbReference type="Proteomes" id="UP000277204">
    <property type="component" value="Unassembled WGS sequence"/>
</dbReference>
<keyword evidence="2" id="KW-1185">Reference proteome</keyword>
<dbReference type="EMBL" id="UZAI01004349">
    <property type="protein sequence ID" value="VDO85761.1"/>
    <property type="molecule type" value="Genomic_DNA"/>
</dbReference>
<evidence type="ECO:0000313" key="1">
    <source>
        <dbReference type="EMBL" id="VDO85761.1"/>
    </source>
</evidence>
<name>A0A183LZT5_9TREM</name>
<proteinExistence type="predicted"/>
<reference evidence="1 2" key="1">
    <citation type="submission" date="2018-11" db="EMBL/GenBank/DDBJ databases">
        <authorList>
            <consortium name="Pathogen Informatics"/>
        </authorList>
    </citation>
    <scope>NUCLEOTIDE SEQUENCE [LARGE SCALE GENOMIC DNA]</scope>
    <source>
        <strain evidence="1 2">Zambia</strain>
    </source>
</reference>
<organism evidence="1 2">
    <name type="scientific">Schistosoma margrebowiei</name>
    <dbReference type="NCBI Taxonomy" id="48269"/>
    <lineage>
        <taxon>Eukaryota</taxon>
        <taxon>Metazoa</taxon>
        <taxon>Spiralia</taxon>
        <taxon>Lophotrochozoa</taxon>
        <taxon>Platyhelminthes</taxon>
        <taxon>Trematoda</taxon>
        <taxon>Digenea</taxon>
        <taxon>Strigeidida</taxon>
        <taxon>Schistosomatoidea</taxon>
        <taxon>Schistosomatidae</taxon>
        <taxon>Schistosoma</taxon>
    </lineage>
</organism>